<evidence type="ECO:0000313" key="9">
    <source>
        <dbReference type="Proteomes" id="UP000886520"/>
    </source>
</evidence>
<dbReference type="EMBL" id="JABFUD020000018">
    <property type="protein sequence ID" value="KAI5066719.1"/>
    <property type="molecule type" value="Genomic_DNA"/>
</dbReference>
<feature type="non-terminal residue" evidence="8">
    <location>
        <position position="712"/>
    </location>
</feature>
<dbReference type="CDD" id="cd17484">
    <property type="entry name" value="MFS_FBT"/>
    <property type="match status" value="1"/>
</dbReference>
<evidence type="ECO:0000256" key="3">
    <source>
        <dbReference type="ARBA" id="ARBA00022448"/>
    </source>
</evidence>
<keyword evidence="3" id="KW-0813">Transport</keyword>
<reference evidence="8" key="1">
    <citation type="submission" date="2021-01" db="EMBL/GenBank/DDBJ databases">
        <title>Adiantum capillus-veneris genome.</title>
        <authorList>
            <person name="Fang Y."/>
            <person name="Liao Q."/>
        </authorList>
    </citation>
    <scope>NUCLEOTIDE SEQUENCE</scope>
    <source>
        <strain evidence="8">H3</strain>
        <tissue evidence="8">Leaf</tissue>
    </source>
</reference>
<proteinExistence type="inferred from homology"/>
<dbReference type="Proteomes" id="UP000886520">
    <property type="component" value="Chromosome 18"/>
</dbReference>
<comment type="similarity">
    <text evidence="2">Belongs to the major facilitator superfamily. Folate-biopterin transporter (TC 2.A.71) family.</text>
</comment>
<dbReference type="InterPro" id="IPR036259">
    <property type="entry name" value="MFS_trans_sf"/>
</dbReference>
<comment type="subcellular location">
    <subcellularLocation>
        <location evidence="1">Membrane</location>
        <topology evidence="1">Multi-pass membrane protein</topology>
    </subcellularLocation>
</comment>
<dbReference type="SUPFAM" id="SSF103473">
    <property type="entry name" value="MFS general substrate transporter"/>
    <property type="match status" value="1"/>
</dbReference>
<feature type="transmembrane region" description="Helical" evidence="7">
    <location>
        <begin position="510"/>
        <end position="528"/>
    </location>
</feature>
<dbReference type="NCBIfam" id="TIGR00788">
    <property type="entry name" value="fbt"/>
    <property type="match status" value="1"/>
</dbReference>
<keyword evidence="9" id="KW-1185">Reference proteome</keyword>
<feature type="transmembrane region" description="Helical" evidence="7">
    <location>
        <begin position="570"/>
        <end position="589"/>
    </location>
</feature>
<evidence type="ECO:0000256" key="7">
    <source>
        <dbReference type="SAM" id="Phobius"/>
    </source>
</evidence>
<dbReference type="Gene3D" id="1.20.1250.20">
    <property type="entry name" value="MFS general substrate transporter like domains"/>
    <property type="match status" value="1"/>
</dbReference>
<evidence type="ECO:0000256" key="4">
    <source>
        <dbReference type="ARBA" id="ARBA00022692"/>
    </source>
</evidence>
<evidence type="ECO:0000256" key="5">
    <source>
        <dbReference type="ARBA" id="ARBA00022989"/>
    </source>
</evidence>
<dbReference type="OrthoDB" id="1923497at2759"/>
<protein>
    <submittedName>
        <fullName evidence="8">Uncharacterized protein</fullName>
    </submittedName>
</protein>
<accession>A0A9D4UG27</accession>
<dbReference type="InterPro" id="IPR039309">
    <property type="entry name" value="BT1"/>
</dbReference>
<gene>
    <name evidence="8" type="ORF">GOP47_0019343</name>
</gene>
<dbReference type="PANTHER" id="PTHR31585">
    <property type="entry name" value="FOLATE-BIOPTERIN TRANSPORTER 1, CHLOROPLASTIC"/>
    <property type="match status" value="1"/>
</dbReference>
<keyword evidence="6 7" id="KW-0472">Membrane</keyword>
<dbReference type="GO" id="GO:0016020">
    <property type="term" value="C:membrane"/>
    <property type="evidence" value="ECO:0007669"/>
    <property type="project" value="UniProtKB-SubCell"/>
</dbReference>
<evidence type="ECO:0000256" key="6">
    <source>
        <dbReference type="ARBA" id="ARBA00023136"/>
    </source>
</evidence>
<dbReference type="PANTHER" id="PTHR31585:SF2">
    <property type="entry name" value="FOLATE-BIOPTERIN TRANSPORTER 7-RELATED"/>
    <property type="match status" value="1"/>
</dbReference>
<name>A0A9D4UG27_ADICA</name>
<dbReference type="InterPro" id="IPR004324">
    <property type="entry name" value="FBT"/>
</dbReference>
<sequence>REANKREREKKKKKMQGRHETIIHSVKDPPSLCLVHKQSKLCSFHTYRACQHARHKRALTCRGLRHLHRRMGARRTEIICKKLLTEPSTPGSHKLVIPERGENLGLHVHGRIASRGPWDERIHSPSETDVIEETSPHFEQSTRLDHVLTAMARQQSKRSLSGSFIVVPPSRKGEMEAFKWLKSMSNVYGPSLILLVGLGYWIQGFRCFPWFAVNFYFKDVLTVDPGTLQIVQNTVNIPMVAKPVYGIVSDAVYIRGAHRVPYLVIGGFLQALSWGTIAFLPGGSSSISIVAILLALSNLGASMVDVANDALVAECAKMKKSTGELQSFAWLSTAAGGVLGNLIAAFSLSRADFRLMFSMFGMLLVCQAGKLMAVNEGTFGLRIPQAANEAIEKRIESEEMRSVKLLPSRRSRYERSQYALAFETAENSWRRSSIEAQRVSYANMNSAEEVGWRQSTGIEAISPDYTSVHRARSEALSVQSDPAKVGGMRQQFTELIDLVKKPEIFFPMSWFMASYAMIPTLAGTMFFFQTQHLKIDPSVVGMAKVMGQVGLMGGSALYSRYLKGMPLRKLLGSIQVLLCMCMMFDILLVKRMNLGLGIPDAVLVMGASAFVDAINQFKILPFMVLLAQLCPAGSEGSLLAAFMSAQCLATIISGYMGVSLASMLHITCDDFSELPTGIVVQAMAALLPLLWISFIPDESRSGNAQQDGKSSD</sequence>
<keyword evidence="5 7" id="KW-1133">Transmembrane helix</keyword>
<feature type="transmembrane region" description="Helical" evidence="7">
    <location>
        <begin position="638"/>
        <end position="658"/>
    </location>
</feature>
<feature type="transmembrane region" description="Helical" evidence="7">
    <location>
        <begin position="328"/>
        <end position="349"/>
    </location>
</feature>
<feature type="transmembrane region" description="Helical" evidence="7">
    <location>
        <begin position="678"/>
        <end position="695"/>
    </location>
</feature>
<evidence type="ECO:0000256" key="2">
    <source>
        <dbReference type="ARBA" id="ARBA00007015"/>
    </source>
</evidence>
<evidence type="ECO:0000256" key="1">
    <source>
        <dbReference type="ARBA" id="ARBA00004141"/>
    </source>
</evidence>
<feature type="transmembrane region" description="Helical" evidence="7">
    <location>
        <begin position="601"/>
        <end position="626"/>
    </location>
</feature>
<evidence type="ECO:0000313" key="8">
    <source>
        <dbReference type="EMBL" id="KAI5066719.1"/>
    </source>
</evidence>
<organism evidence="8 9">
    <name type="scientific">Adiantum capillus-veneris</name>
    <name type="common">Maidenhair fern</name>
    <dbReference type="NCBI Taxonomy" id="13818"/>
    <lineage>
        <taxon>Eukaryota</taxon>
        <taxon>Viridiplantae</taxon>
        <taxon>Streptophyta</taxon>
        <taxon>Embryophyta</taxon>
        <taxon>Tracheophyta</taxon>
        <taxon>Polypodiopsida</taxon>
        <taxon>Polypodiidae</taxon>
        <taxon>Polypodiales</taxon>
        <taxon>Pteridineae</taxon>
        <taxon>Pteridaceae</taxon>
        <taxon>Vittarioideae</taxon>
        <taxon>Adiantum</taxon>
    </lineage>
</organism>
<dbReference type="Pfam" id="PF03092">
    <property type="entry name" value="BT1"/>
    <property type="match status" value="1"/>
</dbReference>
<dbReference type="AlphaFoldDB" id="A0A9D4UG27"/>
<comment type="caution">
    <text evidence="8">The sequence shown here is derived from an EMBL/GenBank/DDBJ whole genome shotgun (WGS) entry which is preliminary data.</text>
</comment>
<keyword evidence="4 7" id="KW-0812">Transmembrane</keyword>